<feature type="non-terminal residue" evidence="1">
    <location>
        <position position="162"/>
    </location>
</feature>
<keyword evidence="2" id="KW-1185">Reference proteome</keyword>
<evidence type="ECO:0008006" key="3">
    <source>
        <dbReference type="Google" id="ProtNLM"/>
    </source>
</evidence>
<reference evidence="1 2" key="1">
    <citation type="submission" date="2023-12" db="EMBL/GenBank/DDBJ databases">
        <title>'Antibacterial potential of Stenotrophomonas maltophilia cystic fibrosis isolates' (manuscript under preparation).</title>
        <authorList>
            <person name="Crisan C.V."/>
            <person name="Pettis M."/>
            <person name="Goldberg J.B."/>
        </authorList>
    </citation>
    <scope>NUCLEOTIDE SEQUENCE [LARGE SCALE GENOMIC DNA]</scope>
    <source>
        <strain evidence="1 2">CCV155</strain>
    </source>
</reference>
<comment type="caution">
    <text evidence="1">The sequence shown here is derived from an EMBL/GenBank/DDBJ whole genome shotgun (WGS) entry which is preliminary data.</text>
</comment>
<evidence type="ECO:0000313" key="1">
    <source>
        <dbReference type="EMBL" id="MDZ7511351.1"/>
    </source>
</evidence>
<sequence>MATNEAISAQDSALYVKKGTAPTTPNDPAGYTEVDGLTGFPFGRGQANTLDATNLKSKQVENIAGLAGGQTVQVAGHRWPVGKSAGQEILRDADQDEDLHFLMVLPTGDAATFVGKVAGFNVTPGTNAVLTFTADLLPRDVCQVRCLAGCSHPIGDRCSDSA</sequence>
<dbReference type="Proteomes" id="UP001290894">
    <property type="component" value="Unassembled WGS sequence"/>
</dbReference>
<dbReference type="EMBL" id="JAXUAC010000007">
    <property type="protein sequence ID" value="MDZ7511351.1"/>
    <property type="molecule type" value="Genomic_DNA"/>
</dbReference>
<accession>A0ABU5MFI7</accession>
<protein>
    <recommendedName>
        <fullName evidence="3">Phage tail protein</fullName>
    </recommendedName>
</protein>
<organism evidence="1 2">
    <name type="scientific">Stenotrophomonas muris</name>
    <dbReference type="NCBI Taxonomy" id="2963283"/>
    <lineage>
        <taxon>Bacteria</taxon>
        <taxon>Pseudomonadati</taxon>
        <taxon>Pseudomonadota</taxon>
        <taxon>Gammaproteobacteria</taxon>
        <taxon>Lysobacterales</taxon>
        <taxon>Lysobacteraceae</taxon>
        <taxon>Stenotrophomonas</taxon>
    </lineage>
</organism>
<dbReference type="RefSeq" id="WP_322546792.1">
    <property type="nucleotide sequence ID" value="NZ_JAXUAC010000007.1"/>
</dbReference>
<name>A0ABU5MFI7_9GAMM</name>
<proteinExistence type="predicted"/>
<evidence type="ECO:0000313" key="2">
    <source>
        <dbReference type="Proteomes" id="UP001290894"/>
    </source>
</evidence>
<dbReference type="Gene3D" id="4.10.410.40">
    <property type="match status" value="1"/>
</dbReference>
<gene>
    <name evidence="1" type="ORF">U5F72_05955</name>
</gene>